<dbReference type="UniPathway" id="UPA00047">
    <property type="reaction ID" value="UER00055"/>
</dbReference>
<evidence type="ECO:0000256" key="1">
    <source>
        <dbReference type="ARBA" id="ARBA00004974"/>
    </source>
</evidence>
<dbReference type="GO" id="GO:0000287">
    <property type="term" value="F:magnesium ion binding"/>
    <property type="evidence" value="ECO:0007669"/>
    <property type="project" value="UniProtKB-UniRule"/>
</dbReference>
<dbReference type="PANTHER" id="PTHR18968">
    <property type="entry name" value="THIAMINE PYROPHOSPHATE ENZYMES"/>
    <property type="match status" value="1"/>
</dbReference>
<dbReference type="EC" id="2.2.1.6" evidence="4 14"/>
<dbReference type="EMBL" id="VLTJ01000016">
    <property type="protein sequence ID" value="TSH96395.1"/>
    <property type="molecule type" value="Genomic_DNA"/>
</dbReference>
<dbReference type="GO" id="GO:0009097">
    <property type="term" value="P:isoleucine biosynthetic process"/>
    <property type="evidence" value="ECO:0007669"/>
    <property type="project" value="UniProtKB-UniPathway"/>
</dbReference>
<feature type="domain" description="Thiamine pyrophosphate enzyme TPP-binding" evidence="16">
    <location>
        <begin position="425"/>
        <end position="572"/>
    </location>
</feature>
<evidence type="ECO:0000256" key="5">
    <source>
        <dbReference type="ARBA" id="ARBA00022605"/>
    </source>
</evidence>
<keyword evidence="8 14" id="KW-0479">Metal-binding</keyword>
<evidence type="ECO:0000256" key="4">
    <source>
        <dbReference type="ARBA" id="ARBA00013145"/>
    </source>
</evidence>
<comment type="similarity">
    <text evidence="3 14">Belongs to the TPP enzyme family.</text>
</comment>
<dbReference type="Gene3D" id="3.40.50.1220">
    <property type="entry name" value="TPP-binding domain"/>
    <property type="match status" value="1"/>
</dbReference>
<dbReference type="InterPro" id="IPR011766">
    <property type="entry name" value="TPP_enzyme_TPP-bd"/>
</dbReference>
<dbReference type="GO" id="GO:0003984">
    <property type="term" value="F:acetolactate synthase activity"/>
    <property type="evidence" value="ECO:0007669"/>
    <property type="project" value="UniProtKB-EC"/>
</dbReference>
<evidence type="ECO:0000256" key="13">
    <source>
        <dbReference type="ARBA" id="ARBA00048670"/>
    </source>
</evidence>
<dbReference type="NCBIfam" id="TIGR00118">
    <property type="entry name" value="acolac_lg"/>
    <property type="match status" value="1"/>
</dbReference>
<sequence length="597" mass="61908">MTTRHSAVLAAHGEPPPDSLLLEPKAHPNRGVQAPAARPVPCAQALSGAQITVRLLERQGVRLITGYPGGAILPIYDALGQSATIRHVLARHEQGAGFIAQGQARVSGEVAVCMTSSGPGATNLLTAITDAKLDSIPLVAITGQVPKAQIGTDAFQEVDTYGLTLPITKHNFLVSSTEELLEVIPRAFAIAASGRPGPVLIDIPKDVQSRVIDVAEWPEPGRRAKPAPADGTALAEAASLIAQAARPVLYLGGGVIHAGAAPLAIALAEKANLPTVMTLMALGAMPVDHPLSLGMLGQHGAPYTNLALDECDLLIAVGARFDDRATGKVAAFCPQAKIVHVDIDPAELDKIKTAHVGIVADVGEALARLLPLVPRAAREAWGGRIHALKAAHPQPLPGLDDPRSHFGLIRAVAACVGDDAIVVTDVGQHQMWAAQAYPLRRPRQWLTSGGLGTMGFGLPAAIGAALAAPDRTVVCFTGDGSILMNLQELVTAAEEGVDVKIVLMNNAVLGLVHQQQTLFYGQRLFASAFRAMPDFVGTARALGIAAIDLDAATDPCAALAEALGRPGPCLIHAGIDAAQKVYPMVPAGAANRDMIGA</sequence>
<protein>
    <recommendedName>
        <fullName evidence="4 14">Acetolactate synthase</fullName>
        <ecNumber evidence="4 14">2.2.1.6</ecNumber>
    </recommendedName>
</protein>
<evidence type="ECO:0000256" key="10">
    <source>
        <dbReference type="ARBA" id="ARBA00022842"/>
    </source>
</evidence>
<evidence type="ECO:0000256" key="12">
    <source>
        <dbReference type="ARBA" id="ARBA00023304"/>
    </source>
</evidence>
<evidence type="ECO:0000256" key="9">
    <source>
        <dbReference type="ARBA" id="ARBA00022827"/>
    </source>
</evidence>
<keyword evidence="19" id="KW-1185">Reference proteome</keyword>
<dbReference type="FunFam" id="3.40.50.970:FF:000007">
    <property type="entry name" value="Acetolactate synthase"/>
    <property type="match status" value="1"/>
</dbReference>
<evidence type="ECO:0000259" key="15">
    <source>
        <dbReference type="Pfam" id="PF00205"/>
    </source>
</evidence>
<keyword evidence="5 14" id="KW-0028">Amino-acid biosynthesis</keyword>
<keyword evidence="11 14" id="KW-0786">Thiamine pyrophosphate</keyword>
<dbReference type="Pfam" id="PF02776">
    <property type="entry name" value="TPP_enzyme_N"/>
    <property type="match status" value="1"/>
</dbReference>
<accession>A0A556AVJ2</accession>
<dbReference type="GO" id="GO:0009099">
    <property type="term" value="P:L-valine biosynthetic process"/>
    <property type="evidence" value="ECO:0007669"/>
    <property type="project" value="UniProtKB-UniPathway"/>
</dbReference>
<keyword evidence="7 14" id="KW-0808">Transferase</keyword>
<dbReference type="Pfam" id="PF00205">
    <property type="entry name" value="TPP_enzyme_M"/>
    <property type="match status" value="1"/>
</dbReference>
<dbReference type="CDD" id="cd02015">
    <property type="entry name" value="TPP_AHAS"/>
    <property type="match status" value="1"/>
</dbReference>
<dbReference type="SUPFAM" id="SSF52467">
    <property type="entry name" value="DHS-like NAD/FAD-binding domain"/>
    <property type="match status" value="1"/>
</dbReference>
<dbReference type="SUPFAM" id="SSF52518">
    <property type="entry name" value="Thiamin diphosphate-binding fold (THDP-binding)"/>
    <property type="match status" value="2"/>
</dbReference>
<dbReference type="FunFam" id="3.40.50.1220:FF:000008">
    <property type="entry name" value="Acetolactate synthase"/>
    <property type="match status" value="1"/>
</dbReference>
<dbReference type="PANTHER" id="PTHR18968:SF170">
    <property type="entry name" value="ACETOLACTATE SYNTHASE ISOZYME 1 LARGE SUBUNIT"/>
    <property type="match status" value="1"/>
</dbReference>
<dbReference type="InterPro" id="IPR012000">
    <property type="entry name" value="Thiamin_PyroP_enz_cen_dom"/>
</dbReference>
<dbReference type="Pfam" id="PF02775">
    <property type="entry name" value="TPP_enzyme_C"/>
    <property type="match status" value="1"/>
</dbReference>
<dbReference type="GO" id="GO:0050660">
    <property type="term" value="F:flavin adenine dinucleotide binding"/>
    <property type="evidence" value="ECO:0007669"/>
    <property type="project" value="InterPro"/>
</dbReference>
<dbReference type="InterPro" id="IPR012001">
    <property type="entry name" value="Thiamin_PyroP_enz_TPP-bd_dom"/>
</dbReference>
<dbReference type="FunFam" id="3.40.50.970:FF:000016">
    <property type="entry name" value="Acetolactate synthase"/>
    <property type="match status" value="1"/>
</dbReference>
<dbReference type="InterPro" id="IPR045229">
    <property type="entry name" value="TPP_enz"/>
</dbReference>
<feature type="domain" description="Thiamine pyrophosphate enzyme N-terminal TPP-binding" evidence="17">
    <location>
        <begin position="47"/>
        <end position="161"/>
    </location>
</feature>
<evidence type="ECO:0000259" key="16">
    <source>
        <dbReference type="Pfam" id="PF02775"/>
    </source>
</evidence>
<evidence type="ECO:0000256" key="7">
    <source>
        <dbReference type="ARBA" id="ARBA00022679"/>
    </source>
</evidence>
<proteinExistence type="inferred from homology"/>
<comment type="pathway">
    <text evidence="1 14">Amino-acid biosynthesis; L-isoleucine biosynthesis; L-isoleucine from 2-oxobutanoate: step 1/4.</text>
</comment>
<organism evidence="18 19">
    <name type="scientific">Verticiella sediminum</name>
    <dbReference type="NCBI Taxonomy" id="1247510"/>
    <lineage>
        <taxon>Bacteria</taxon>
        <taxon>Pseudomonadati</taxon>
        <taxon>Pseudomonadota</taxon>
        <taxon>Betaproteobacteria</taxon>
        <taxon>Burkholderiales</taxon>
        <taxon>Alcaligenaceae</taxon>
        <taxon>Verticiella</taxon>
    </lineage>
</organism>
<dbReference type="UniPathway" id="UPA00049">
    <property type="reaction ID" value="UER00059"/>
</dbReference>
<comment type="caution">
    <text evidence="18">The sequence shown here is derived from an EMBL/GenBank/DDBJ whole genome shotgun (WGS) entry which is preliminary data.</text>
</comment>
<dbReference type="InterPro" id="IPR039368">
    <property type="entry name" value="AHAS_TPP"/>
</dbReference>
<evidence type="ECO:0000256" key="14">
    <source>
        <dbReference type="RuleBase" id="RU003591"/>
    </source>
</evidence>
<dbReference type="PROSITE" id="PS00187">
    <property type="entry name" value="TPP_ENZYMES"/>
    <property type="match status" value="1"/>
</dbReference>
<dbReference type="InterPro" id="IPR012846">
    <property type="entry name" value="Acetolactate_synth_lsu"/>
</dbReference>
<keyword evidence="9" id="KW-0274">FAD</keyword>
<evidence type="ECO:0000313" key="19">
    <source>
        <dbReference type="Proteomes" id="UP000318405"/>
    </source>
</evidence>
<dbReference type="Proteomes" id="UP000318405">
    <property type="component" value="Unassembled WGS sequence"/>
</dbReference>
<comment type="pathway">
    <text evidence="2 14">Amino-acid biosynthesis; L-valine biosynthesis; L-valine from pyruvate: step 1/4.</text>
</comment>
<evidence type="ECO:0000256" key="11">
    <source>
        <dbReference type="ARBA" id="ARBA00023052"/>
    </source>
</evidence>
<keyword evidence="12 14" id="KW-0100">Branched-chain amino acid biosynthesis</keyword>
<dbReference type="GO" id="GO:0005948">
    <property type="term" value="C:acetolactate synthase complex"/>
    <property type="evidence" value="ECO:0007669"/>
    <property type="project" value="TreeGrafter"/>
</dbReference>
<dbReference type="RefSeq" id="WP_143947845.1">
    <property type="nucleotide sequence ID" value="NZ_BAABMB010000002.1"/>
</dbReference>
<dbReference type="OrthoDB" id="2254214at2"/>
<dbReference type="AlphaFoldDB" id="A0A556AVJ2"/>
<comment type="catalytic activity">
    <reaction evidence="13 14">
        <text>2 pyruvate + H(+) = (2S)-2-acetolactate + CO2</text>
        <dbReference type="Rhea" id="RHEA:25249"/>
        <dbReference type="ChEBI" id="CHEBI:15361"/>
        <dbReference type="ChEBI" id="CHEBI:15378"/>
        <dbReference type="ChEBI" id="CHEBI:16526"/>
        <dbReference type="ChEBI" id="CHEBI:58476"/>
        <dbReference type="EC" id="2.2.1.6"/>
    </reaction>
</comment>
<gene>
    <name evidence="18" type="primary">ilvB</name>
    <name evidence="18" type="ORF">FOZ76_09145</name>
</gene>
<evidence type="ECO:0000313" key="18">
    <source>
        <dbReference type="EMBL" id="TSH96395.1"/>
    </source>
</evidence>
<feature type="domain" description="Thiamine pyrophosphate enzyme central" evidence="15">
    <location>
        <begin position="234"/>
        <end position="369"/>
    </location>
</feature>
<reference evidence="18 19" key="1">
    <citation type="submission" date="2019-07" db="EMBL/GenBank/DDBJ databases">
        <title>Qingshengfaniella alkalisoli gen. nov., sp. nov., isolated from saline soil.</title>
        <authorList>
            <person name="Xu L."/>
            <person name="Huang X.-X."/>
            <person name="Sun J.-Q."/>
        </authorList>
    </citation>
    <scope>NUCLEOTIDE SEQUENCE [LARGE SCALE GENOMIC DNA]</scope>
    <source>
        <strain evidence="18 19">DSM 27279</strain>
    </source>
</reference>
<dbReference type="NCBIfam" id="NF006016">
    <property type="entry name" value="PRK08155.1"/>
    <property type="match status" value="1"/>
</dbReference>
<dbReference type="CDD" id="cd07035">
    <property type="entry name" value="TPP_PYR_POX_like"/>
    <property type="match status" value="1"/>
</dbReference>
<dbReference type="InterPro" id="IPR029061">
    <property type="entry name" value="THDP-binding"/>
</dbReference>
<evidence type="ECO:0000256" key="2">
    <source>
        <dbReference type="ARBA" id="ARBA00005025"/>
    </source>
</evidence>
<evidence type="ECO:0000259" key="17">
    <source>
        <dbReference type="Pfam" id="PF02776"/>
    </source>
</evidence>
<comment type="cofactor">
    <cofactor evidence="14">
        <name>Mg(2+)</name>
        <dbReference type="ChEBI" id="CHEBI:18420"/>
    </cofactor>
    <text evidence="14">Binds 1 Mg(2+) ion per subunit.</text>
</comment>
<keyword evidence="6" id="KW-0285">Flavoprotein</keyword>
<evidence type="ECO:0000256" key="8">
    <source>
        <dbReference type="ARBA" id="ARBA00022723"/>
    </source>
</evidence>
<evidence type="ECO:0000256" key="3">
    <source>
        <dbReference type="ARBA" id="ARBA00007812"/>
    </source>
</evidence>
<dbReference type="InterPro" id="IPR029035">
    <property type="entry name" value="DHS-like_NAD/FAD-binding_dom"/>
</dbReference>
<dbReference type="Gene3D" id="3.40.50.970">
    <property type="match status" value="2"/>
</dbReference>
<comment type="cofactor">
    <cofactor evidence="14">
        <name>thiamine diphosphate</name>
        <dbReference type="ChEBI" id="CHEBI:58937"/>
    </cofactor>
    <text evidence="14">Binds 1 thiamine pyrophosphate per subunit.</text>
</comment>
<dbReference type="InterPro" id="IPR000399">
    <property type="entry name" value="TPP-bd_CS"/>
</dbReference>
<keyword evidence="10 14" id="KW-0460">Magnesium</keyword>
<evidence type="ECO:0000256" key="6">
    <source>
        <dbReference type="ARBA" id="ARBA00022630"/>
    </source>
</evidence>
<name>A0A556AVJ2_9BURK</name>
<dbReference type="GO" id="GO:0030976">
    <property type="term" value="F:thiamine pyrophosphate binding"/>
    <property type="evidence" value="ECO:0007669"/>
    <property type="project" value="UniProtKB-UniRule"/>
</dbReference>